<dbReference type="EMBL" id="JBBHJZ010000003">
    <property type="protein sequence ID" value="MEJ5978033.1"/>
    <property type="molecule type" value="Genomic_DNA"/>
</dbReference>
<dbReference type="EC" id="1.-.-.-" evidence="3"/>
<evidence type="ECO:0000313" key="3">
    <source>
        <dbReference type="EMBL" id="MEJ5978033.1"/>
    </source>
</evidence>
<organism evidence="3 4">
    <name type="scientific">Novosphingobium anseongense</name>
    <dbReference type="NCBI Taxonomy" id="3133436"/>
    <lineage>
        <taxon>Bacteria</taxon>
        <taxon>Pseudomonadati</taxon>
        <taxon>Pseudomonadota</taxon>
        <taxon>Alphaproteobacteria</taxon>
        <taxon>Sphingomonadales</taxon>
        <taxon>Sphingomonadaceae</taxon>
        <taxon>Novosphingobium</taxon>
    </lineage>
</organism>
<name>A0ABU8RYJ6_9SPHN</name>
<comment type="caution">
    <text evidence="3">The sequence shown here is derived from an EMBL/GenBank/DDBJ whole genome shotgun (WGS) entry which is preliminary data.</text>
</comment>
<dbReference type="CDD" id="cd05233">
    <property type="entry name" value="SDR_c"/>
    <property type="match status" value="1"/>
</dbReference>
<dbReference type="PANTHER" id="PTHR43669">
    <property type="entry name" value="5-KETO-D-GLUCONATE 5-REDUCTASE"/>
    <property type="match status" value="1"/>
</dbReference>
<comment type="similarity">
    <text evidence="1">Belongs to the short-chain dehydrogenases/reductases (SDR) family.</text>
</comment>
<keyword evidence="2 3" id="KW-0560">Oxidoreductase</keyword>
<dbReference type="PANTHER" id="PTHR43669:SF3">
    <property type="entry name" value="ALCOHOL DEHYDROGENASE, PUTATIVE (AFU_ORTHOLOGUE AFUA_3G03445)-RELATED"/>
    <property type="match status" value="1"/>
</dbReference>
<sequence>MVTEPLSRPVMLVTGGTGSVGEAIAREAAAQGWAVVIQGRDAAKLAAFATSLQHVTAADFVAEDVTKADAAARIVAEAKARFGRLDAVVDCVSTGPREGRLTGLFKDTTPEHFTAFYDLSAAWFQRLAHAAYPALAERGGTLIGFISDAGKFAAPRQTIIGAARAAEIGFVRNLAVEAARDLIRVHAIAPSYVLESRTAELMGSERMESAAKRAGLDLPTPADIAPMAVFLCGPGAAKITGQIVSVNGGLNA</sequence>
<evidence type="ECO:0000256" key="1">
    <source>
        <dbReference type="ARBA" id="ARBA00006484"/>
    </source>
</evidence>
<reference evidence="3 4" key="1">
    <citation type="submission" date="2024-03" db="EMBL/GenBank/DDBJ databases">
        <authorList>
            <person name="Jo J.-H."/>
        </authorList>
    </citation>
    <scope>NUCLEOTIDE SEQUENCE [LARGE SCALE GENOMIC DNA]</scope>
    <source>
        <strain evidence="3 4">PS1R-30</strain>
    </source>
</reference>
<keyword evidence="4" id="KW-1185">Reference proteome</keyword>
<proteinExistence type="inferred from homology"/>
<dbReference type="Gene3D" id="3.40.50.720">
    <property type="entry name" value="NAD(P)-binding Rossmann-like Domain"/>
    <property type="match status" value="1"/>
</dbReference>
<evidence type="ECO:0000256" key="2">
    <source>
        <dbReference type="ARBA" id="ARBA00023002"/>
    </source>
</evidence>
<dbReference type="PRINTS" id="PR00081">
    <property type="entry name" value="GDHRDH"/>
</dbReference>
<dbReference type="RefSeq" id="WP_339587977.1">
    <property type="nucleotide sequence ID" value="NZ_JBBHJZ010000003.1"/>
</dbReference>
<gene>
    <name evidence="3" type="ORF">WG901_15385</name>
</gene>
<dbReference type="InterPro" id="IPR036291">
    <property type="entry name" value="NAD(P)-bd_dom_sf"/>
</dbReference>
<evidence type="ECO:0000313" key="4">
    <source>
        <dbReference type="Proteomes" id="UP001361239"/>
    </source>
</evidence>
<dbReference type="Pfam" id="PF13561">
    <property type="entry name" value="adh_short_C2"/>
    <property type="match status" value="1"/>
</dbReference>
<dbReference type="GO" id="GO:0016491">
    <property type="term" value="F:oxidoreductase activity"/>
    <property type="evidence" value="ECO:0007669"/>
    <property type="project" value="UniProtKB-KW"/>
</dbReference>
<accession>A0ABU8RYJ6</accession>
<dbReference type="InterPro" id="IPR002347">
    <property type="entry name" value="SDR_fam"/>
</dbReference>
<dbReference type="SUPFAM" id="SSF51735">
    <property type="entry name" value="NAD(P)-binding Rossmann-fold domains"/>
    <property type="match status" value="1"/>
</dbReference>
<dbReference type="Proteomes" id="UP001361239">
    <property type="component" value="Unassembled WGS sequence"/>
</dbReference>
<protein>
    <submittedName>
        <fullName evidence="3">SDR family oxidoreductase</fullName>
        <ecNumber evidence="3">1.-.-.-</ecNumber>
    </submittedName>
</protein>